<dbReference type="EMBL" id="PDLM01000005">
    <property type="protein sequence ID" value="RDW77655.1"/>
    <property type="molecule type" value="Genomic_DNA"/>
</dbReference>
<accession>A0A3D8RUG9</accession>
<gene>
    <name evidence="1" type="ORF">BP6252_05708</name>
</gene>
<proteinExistence type="predicted"/>
<dbReference type="InterPro" id="IPR021858">
    <property type="entry name" value="Fun_TF"/>
</dbReference>
<sequence length="498" mass="56566">MNGTQPECDNGLVLDLDEDALGESSKFAFVVSTPSYAAHEQREVQRLVRKHVMRPFTKRKRRGRYSGARLAPRASLIAQHNILKPLDLNDGVDDGLRAPLTPTATITWFGAARVDPFAAYPIQMDHRDLELVDHIWRVAGVNFQPFRDFWFPLGLVDAAAMQQILSNSAMHLNALRGLLDDAGTALEYHTAAIKSVNGRLSDASQNTSDGILGAILGFMCHDQMDNRYDHWTIHLQGFQKMLELRGGLETIESNRELRLSLFWIEHNIMSDHDRVPHFPPPIRYVSSPYGEITREQSLSHRDSIIARSQLLSLVSQELLDIMTELSALTLLLSSPITKERNLWLDSNFPGLNIYPILYKVLAVQKVVHEDNITNIAHEICRLGAHLFLSEIRRRFGVSPVLTDIPVAKLRALLADEKIQIYAQLRDPLILWVLMMAGCASTGEGRSWAVDTLRDLAASRDLRDGERSMEIVSQMWWLEEVFAPRYEQFQAQVENFERR</sequence>
<dbReference type="AlphaFoldDB" id="A0A3D8RUG9"/>
<evidence type="ECO:0000313" key="2">
    <source>
        <dbReference type="Proteomes" id="UP000256645"/>
    </source>
</evidence>
<organism evidence="1 2">
    <name type="scientific">Coleophoma cylindrospora</name>
    <dbReference type="NCBI Taxonomy" id="1849047"/>
    <lineage>
        <taxon>Eukaryota</taxon>
        <taxon>Fungi</taxon>
        <taxon>Dikarya</taxon>
        <taxon>Ascomycota</taxon>
        <taxon>Pezizomycotina</taxon>
        <taxon>Leotiomycetes</taxon>
        <taxon>Helotiales</taxon>
        <taxon>Dermateaceae</taxon>
        <taxon>Coleophoma</taxon>
    </lineage>
</organism>
<dbReference type="Proteomes" id="UP000256645">
    <property type="component" value="Unassembled WGS sequence"/>
</dbReference>
<evidence type="ECO:0000313" key="1">
    <source>
        <dbReference type="EMBL" id="RDW77655.1"/>
    </source>
</evidence>
<dbReference type="STRING" id="1849047.A0A3D8RUG9"/>
<dbReference type="OrthoDB" id="4159781at2759"/>
<reference evidence="1 2" key="1">
    <citation type="journal article" date="2018" name="IMA Fungus">
        <title>IMA Genome-F 9: Draft genome sequence of Annulohypoxylon stygium, Aspergillus mulundensis, Berkeleyomyces basicola (syn. Thielaviopsis basicola), Ceratocystis smalleyi, two Cercospora beticola strains, Coleophoma cylindrospora, Fusarium fracticaudum, Phialophora cf. hyalina, and Morchella septimelata.</title>
        <authorList>
            <person name="Wingfield B.D."/>
            <person name="Bills G.F."/>
            <person name="Dong Y."/>
            <person name="Huang W."/>
            <person name="Nel W.J."/>
            <person name="Swalarsk-Parry B.S."/>
            <person name="Vaghefi N."/>
            <person name="Wilken P.M."/>
            <person name="An Z."/>
            <person name="de Beer Z.W."/>
            <person name="De Vos L."/>
            <person name="Chen L."/>
            <person name="Duong T.A."/>
            <person name="Gao Y."/>
            <person name="Hammerbacher A."/>
            <person name="Kikkert J.R."/>
            <person name="Li Y."/>
            <person name="Li H."/>
            <person name="Li K."/>
            <person name="Li Q."/>
            <person name="Liu X."/>
            <person name="Ma X."/>
            <person name="Naidoo K."/>
            <person name="Pethybridge S.J."/>
            <person name="Sun J."/>
            <person name="Steenkamp E.T."/>
            <person name="van der Nest M.A."/>
            <person name="van Wyk S."/>
            <person name="Wingfield M.J."/>
            <person name="Xiong C."/>
            <person name="Yue Q."/>
            <person name="Zhang X."/>
        </authorList>
    </citation>
    <scope>NUCLEOTIDE SEQUENCE [LARGE SCALE GENOMIC DNA]</scope>
    <source>
        <strain evidence="1 2">BP6252</strain>
    </source>
</reference>
<keyword evidence="2" id="KW-1185">Reference proteome</keyword>
<dbReference type="PANTHER" id="PTHR37540">
    <property type="entry name" value="TRANSCRIPTION FACTOR (ACR-2), PUTATIVE-RELATED-RELATED"/>
    <property type="match status" value="1"/>
</dbReference>
<dbReference type="Pfam" id="PF11951">
    <property type="entry name" value="Fungal_trans_2"/>
    <property type="match status" value="2"/>
</dbReference>
<name>A0A3D8RUG9_9HELO</name>
<dbReference type="PANTHER" id="PTHR37540:SF5">
    <property type="entry name" value="TRANSCRIPTION FACTOR DOMAIN-CONTAINING PROTEIN"/>
    <property type="match status" value="1"/>
</dbReference>
<protein>
    <submittedName>
        <fullName evidence="1">Uncharacterized protein</fullName>
    </submittedName>
</protein>
<comment type="caution">
    <text evidence="1">The sequence shown here is derived from an EMBL/GenBank/DDBJ whole genome shotgun (WGS) entry which is preliminary data.</text>
</comment>